<feature type="region of interest" description="Disordered" evidence="4">
    <location>
        <begin position="183"/>
        <end position="210"/>
    </location>
</feature>
<dbReference type="GeneID" id="66116495"/>
<evidence type="ECO:0000256" key="2">
    <source>
        <dbReference type="ARBA" id="ARBA00009870"/>
    </source>
</evidence>
<evidence type="ECO:0000256" key="3">
    <source>
        <dbReference type="ARBA" id="ARBA00023242"/>
    </source>
</evidence>
<keyword evidence="8" id="KW-1185">Reference proteome</keyword>
<evidence type="ECO:0000256" key="4">
    <source>
        <dbReference type="SAM" id="MobiDB-lite"/>
    </source>
</evidence>
<dbReference type="AlphaFoldDB" id="A0A9P7V5B9"/>
<proteinExistence type="inferred from homology"/>
<comment type="subcellular location">
    <subcellularLocation>
        <location evidence="1">Nucleus</location>
    </subcellularLocation>
</comment>
<dbReference type="PANTHER" id="PTHR12585:SF69">
    <property type="entry name" value="FI11703P"/>
    <property type="match status" value="1"/>
</dbReference>
<dbReference type="Pfam" id="PF04824">
    <property type="entry name" value="Rad21_Rec8"/>
    <property type="match status" value="1"/>
</dbReference>
<dbReference type="InterPro" id="IPR006910">
    <property type="entry name" value="Rad21_Rec8_N"/>
</dbReference>
<evidence type="ECO:0000259" key="5">
    <source>
        <dbReference type="Pfam" id="PF04824"/>
    </source>
</evidence>
<comment type="similarity">
    <text evidence="2">Belongs to the rad21 family.</text>
</comment>
<dbReference type="Pfam" id="PF04825">
    <property type="entry name" value="Rad21_Rec8_N"/>
    <property type="match status" value="1"/>
</dbReference>
<dbReference type="InterPro" id="IPR023093">
    <property type="entry name" value="ScpA-like_C"/>
</dbReference>
<protein>
    <submittedName>
        <fullName evidence="7">Sister chromatid cohesion protein 1</fullName>
    </submittedName>
</protein>
<feature type="domain" description="Rad21/Rec8-like protein N-terminal" evidence="6">
    <location>
        <begin position="2"/>
        <end position="115"/>
    </location>
</feature>
<comment type="caution">
    <text evidence="7">The sequence shown here is derived from an EMBL/GenBank/DDBJ whole genome shotgun (WGS) entry which is preliminary data.</text>
</comment>
<dbReference type="InterPro" id="IPR039781">
    <property type="entry name" value="Rad21/Rec8-like"/>
</dbReference>
<dbReference type="GO" id="GO:0005634">
    <property type="term" value="C:nucleus"/>
    <property type="evidence" value="ECO:0007669"/>
    <property type="project" value="UniProtKB-SubCell"/>
</dbReference>
<dbReference type="Proteomes" id="UP000790833">
    <property type="component" value="Unassembled WGS sequence"/>
</dbReference>
<dbReference type="Gene3D" id="1.10.10.580">
    <property type="entry name" value="Structural maintenance of chromosome 1. Chain E"/>
    <property type="match status" value="1"/>
</dbReference>
<name>A0A9P7V5B9_9ASCO</name>
<accession>A0A9P7V5B9</accession>
<evidence type="ECO:0000313" key="7">
    <source>
        <dbReference type="EMBL" id="KAG7191446.1"/>
    </source>
</evidence>
<dbReference type="InterPro" id="IPR036390">
    <property type="entry name" value="WH_DNA-bd_sf"/>
</dbReference>
<evidence type="ECO:0000259" key="6">
    <source>
        <dbReference type="Pfam" id="PF04825"/>
    </source>
</evidence>
<dbReference type="InterPro" id="IPR006909">
    <property type="entry name" value="Rad21/Rec8_C_eu"/>
</dbReference>
<feature type="domain" description="Rad21/Rec8-like protein C-terminal eukaryotic" evidence="5">
    <location>
        <begin position="546"/>
        <end position="584"/>
    </location>
</feature>
<sequence length="603" mass="68497">MTDIITNKGPLGYVWMASTYDRKLTRNQLLNTDLVQYSNLISHYRIGGNNSNNSAETTPDTTITTTTTNNNKSITLRYSAQLLYGVSKIYNRKTKYLLEDSNETLTKLKHSLYASGAISENANSVNVDPHKTIVSDLKSLMLEDQVTKFDLLYQEDLNLDEQDSDDQSAQTIFQQLAARQLANPNESTFDDSIEYGRNSPLIGDRQDESNISDLEMADNEAEEAEEAEDDEDLELNFESNDMADRSIEIGRDAPRSPLAALENDDTSIIAGLKEREFDFGGFDQPLQTLSDIEDNDFPASTSDNEQQLDDFGRPISAAVVLPPASNRQSTNTKRRRTGITEQGEIILNNRKLVVDDIDQLEGIPFNALRENQARIMHSTRFLTLELSETQKLQLIYELSAPPSKKRKLWDVDSELQDACIKLAQQEEKQMRQQHELQFRSFDDFNDFGDFGGADLSLPELDSDISRDSDSDSELHLLYGKQTDRENSIIDIEETNAQSSIQIAEQLREIFKDNQETNLTQLIALDNQIHAINPERFPLWQSKNLNSELIPPPNNTRREAVRCLFEVLVLATNDCVSIEQDNEAYKLQKDFIIKPKDTLYSKFL</sequence>
<gene>
    <name evidence="7" type="primary">MCD1</name>
    <name evidence="7" type="ORF">KQ657_003121</name>
</gene>
<dbReference type="GO" id="GO:0030892">
    <property type="term" value="C:mitotic cohesin complex"/>
    <property type="evidence" value="ECO:0007669"/>
    <property type="project" value="TreeGrafter"/>
</dbReference>
<organism evidence="7 8">
    <name type="scientific">Scheffersomyces spartinae</name>
    <dbReference type="NCBI Taxonomy" id="45513"/>
    <lineage>
        <taxon>Eukaryota</taxon>
        <taxon>Fungi</taxon>
        <taxon>Dikarya</taxon>
        <taxon>Ascomycota</taxon>
        <taxon>Saccharomycotina</taxon>
        <taxon>Pichiomycetes</taxon>
        <taxon>Debaryomycetaceae</taxon>
        <taxon>Scheffersomyces</taxon>
    </lineage>
</organism>
<reference evidence="7" key="1">
    <citation type="submission" date="2021-03" db="EMBL/GenBank/DDBJ databases">
        <authorList>
            <person name="Palmer J.M."/>
        </authorList>
    </citation>
    <scope>NUCLEOTIDE SEQUENCE</scope>
    <source>
        <strain evidence="7">ARV_011</strain>
    </source>
</reference>
<dbReference type="SUPFAM" id="SSF46785">
    <property type="entry name" value="Winged helix' DNA-binding domain"/>
    <property type="match status" value="1"/>
</dbReference>
<dbReference type="EMBL" id="JAHMUF010000029">
    <property type="protein sequence ID" value="KAG7191446.1"/>
    <property type="molecule type" value="Genomic_DNA"/>
</dbReference>
<dbReference type="OrthoDB" id="10071381at2759"/>
<dbReference type="GO" id="GO:0007064">
    <property type="term" value="P:mitotic sister chromatid cohesion"/>
    <property type="evidence" value="ECO:0007669"/>
    <property type="project" value="TreeGrafter"/>
</dbReference>
<dbReference type="RefSeq" id="XP_043046998.1">
    <property type="nucleotide sequence ID" value="XM_043193857.1"/>
</dbReference>
<dbReference type="GO" id="GO:0003682">
    <property type="term" value="F:chromatin binding"/>
    <property type="evidence" value="ECO:0007669"/>
    <property type="project" value="TreeGrafter"/>
</dbReference>
<evidence type="ECO:0000313" key="8">
    <source>
        <dbReference type="Proteomes" id="UP000790833"/>
    </source>
</evidence>
<dbReference type="PANTHER" id="PTHR12585">
    <property type="entry name" value="SCC1 / RAD21 FAMILY MEMBER"/>
    <property type="match status" value="1"/>
</dbReference>
<keyword evidence="3" id="KW-0539">Nucleus</keyword>
<dbReference type="GO" id="GO:1990414">
    <property type="term" value="P:replication-born double-strand break repair via sister chromatid exchange"/>
    <property type="evidence" value="ECO:0007669"/>
    <property type="project" value="TreeGrafter"/>
</dbReference>
<evidence type="ECO:0000256" key="1">
    <source>
        <dbReference type="ARBA" id="ARBA00004123"/>
    </source>
</evidence>